<protein>
    <submittedName>
        <fullName evidence="2">Uncharacterized protein</fullName>
    </submittedName>
</protein>
<reference evidence="2" key="1">
    <citation type="submission" date="2018-07" db="EMBL/GenBank/DDBJ databases">
        <authorList>
            <consortium name="PulseNet: The National Subtyping Network for Foodborne Disease Surveillance"/>
            <person name="Tarr C.L."/>
            <person name="Trees E."/>
            <person name="Katz L.S."/>
            <person name="Carleton-Romer H.A."/>
            <person name="Stroika S."/>
            <person name="Kucerova Z."/>
            <person name="Roache K.F."/>
            <person name="Sabol A.L."/>
            <person name="Besser J."/>
            <person name="Gerner-Smidt P."/>
        </authorList>
    </citation>
    <scope>NUCLEOTIDE SEQUENCE</scope>
    <source>
        <strain evidence="2">PNUSAS026655</strain>
    </source>
</reference>
<dbReference type="EMBL" id="AAHBBZ010000017">
    <property type="protein sequence ID" value="EBU1491880.1"/>
    <property type="molecule type" value="Genomic_DNA"/>
</dbReference>
<name>A0A5V4BBG2_SALER</name>
<sequence>MDITLNLKMKKDKALEFYEKLYFSEIENKDKIHTRAQAEFGLVVITATILTYLAKNTSYESHPRLACLVFLCTAISFGLVLVSSILLKQVIWGNEFKYCPAPKALHDYHIDLISYEVKYKKYCDDNGLTYDESYNPDNKLWEFIHQEIRECASWNSNINEERSSKLFESTKYLVWSWIPIIAAVVIFLLADLDAASPRKNNDPNYLIIPIENVRRT</sequence>
<keyword evidence="1" id="KW-0812">Transmembrane</keyword>
<feature type="transmembrane region" description="Helical" evidence="1">
    <location>
        <begin position="65"/>
        <end position="87"/>
    </location>
</feature>
<feature type="transmembrane region" description="Helical" evidence="1">
    <location>
        <begin position="172"/>
        <end position="190"/>
    </location>
</feature>
<keyword evidence="1" id="KW-0472">Membrane</keyword>
<gene>
    <name evidence="2" type="ORF">CS596_12270</name>
</gene>
<evidence type="ECO:0000256" key="1">
    <source>
        <dbReference type="SAM" id="Phobius"/>
    </source>
</evidence>
<comment type="caution">
    <text evidence="2">The sequence shown here is derived from an EMBL/GenBank/DDBJ whole genome shotgun (WGS) entry which is preliminary data.</text>
</comment>
<proteinExistence type="predicted"/>
<dbReference type="AlphaFoldDB" id="A0A5V4BBG2"/>
<accession>A0A5V4BBG2</accession>
<evidence type="ECO:0000313" key="2">
    <source>
        <dbReference type="EMBL" id="EBU1491880.1"/>
    </source>
</evidence>
<keyword evidence="1" id="KW-1133">Transmembrane helix</keyword>
<organism evidence="2">
    <name type="scientific">Salmonella enterica</name>
    <name type="common">Salmonella choleraesuis</name>
    <dbReference type="NCBI Taxonomy" id="28901"/>
    <lineage>
        <taxon>Bacteria</taxon>
        <taxon>Pseudomonadati</taxon>
        <taxon>Pseudomonadota</taxon>
        <taxon>Gammaproteobacteria</taxon>
        <taxon>Enterobacterales</taxon>
        <taxon>Enterobacteriaceae</taxon>
        <taxon>Salmonella</taxon>
    </lineage>
</organism>